<dbReference type="SUPFAM" id="SSF56112">
    <property type="entry name" value="Protein kinase-like (PK-like)"/>
    <property type="match status" value="1"/>
</dbReference>
<keyword evidence="1" id="KW-0723">Serine/threonine-protein kinase</keyword>
<proteinExistence type="predicted"/>
<feature type="domain" description="Protein kinase" evidence="6">
    <location>
        <begin position="1"/>
        <end position="57"/>
    </location>
</feature>
<keyword evidence="2" id="KW-0808">Transferase</keyword>
<dbReference type="PANTHER" id="PTHR24345">
    <property type="entry name" value="SERINE/THREONINE-PROTEIN KINASE PLK"/>
    <property type="match status" value="1"/>
</dbReference>
<keyword evidence="8" id="KW-1185">Reference proteome</keyword>
<protein>
    <recommendedName>
        <fullName evidence="6">Protein kinase domain-containing protein</fullName>
    </recommendedName>
</protein>
<evidence type="ECO:0000259" key="6">
    <source>
        <dbReference type="PROSITE" id="PS50011"/>
    </source>
</evidence>
<dbReference type="InterPro" id="IPR000719">
    <property type="entry name" value="Prot_kinase_dom"/>
</dbReference>
<gene>
    <name evidence="7" type="ORF">OVN521_LOCUS46006</name>
</gene>
<sequence>RHYIKQIVAGVEYLHSHQILHRDLKLHNLLLTKDNNVFLKVNSSFIKEVHNKSKYLM</sequence>
<dbReference type="PANTHER" id="PTHR24345:SF91">
    <property type="entry name" value="SERINE_THREONINE-PROTEIN KINASE PLK4"/>
    <property type="match status" value="1"/>
</dbReference>
<dbReference type="PROSITE" id="PS50011">
    <property type="entry name" value="PROTEIN_KINASE_DOM"/>
    <property type="match status" value="1"/>
</dbReference>
<dbReference type="GO" id="GO:0005634">
    <property type="term" value="C:nucleus"/>
    <property type="evidence" value="ECO:0007669"/>
    <property type="project" value="TreeGrafter"/>
</dbReference>
<dbReference type="GO" id="GO:0004674">
    <property type="term" value="F:protein serine/threonine kinase activity"/>
    <property type="evidence" value="ECO:0007669"/>
    <property type="project" value="UniProtKB-KW"/>
</dbReference>
<accession>A0A821DMF6</accession>
<evidence type="ECO:0000256" key="1">
    <source>
        <dbReference type="ARBA" id="ARBA00022527"/>
    </source>
</evidence>
<evidence type="ECO:0000313" key="8">
    <source>
        <dbReference type="Proteomes" id="UP000663866"/>
    </source>
</evidence>
<evidence type="ECO:0000256" key="5">
    <source>
        <dbReference type="ARBA" id="ARBA00022840"/>
    </source>
</evidence>
<dbReference type="Gene3D" id="1.10.510.10">
    <property type="entry name" value="Transferase(Phosphotransferase) domain 1"/>
    <property type="match status" value="1"/>
</dbReference>
<dbReference type="GO" id="GO:0005524">
    <property type="term" value="F:ATP binding"/>
    <property type="evidence" value="ECO:0007669"/>
    <property type="project" value="UniProtKB-KW"/>
</dbReference>
<dbReference type="Proteomes" id="UP000663866">
    <property type="component" value="Unassembled WGS sequence"/>
</dbReference>
<dbReference type="PROSITE" id="PS00108">
    <property type="entry name" value="PROTEIN_KINASE_ST"/>
    <property type="match status" value="1"/>
</dbReference>
<keyword evidence="3" id="KW-0547">Nucleotide-binding</keyword>
<dbReference type="AlphaFoldDB" id="A0A821DMF6"/>
<keyword evidence="5" id="KW-0067">ATP-binding</keyword>
<evidence type="ECO:0000256" key="2">
    <source>
        <dbReference type="ARBA" id="ARBA00022679"/>
    </source>
</evidence>
<comment type="caution">
    <text evidence="7">The sequence shown here is derived from an EMBL/GenBank/DDBJ whole genome shotgun (WGS) entry which is preliminary data.</text>
</comment>
<evidence type="ECO:0000256" key="3">
    <source>
        <dbReference type="ARBA" id="ARBA00022741"/>
    </source>
</evidence>
<feature type="non-terminal residue" evidence="7">
    <location>
        <position position="1"/>
    </location>
</feature>
<evidence type="ECO:0000256" key="4">
    <source>
        <dbReference type="ARBA" id="ARBA00022777"/>
    </source>
</evidence>
<name>A0A821DMF6_9BILA</name>
<dbReference type="Pfam" id="PF00069">
    <property type="entry name" value="Pkinase"/>
    <property type="match status" value="1"/>
</dbReference>
<evidence type="ECO:0000313" key="7">
    <source>
        <dbReference type="EMBL" id="CAF4624127.1"/>
    </source>
</evidence>
<dbReference type="EMBL" id="CAJOBG010078788">
    <property type="protein sequence ID" value="CAF4624127.1"/>
    <property type="molecule type" value="Genomic_DNA"/>
</dbReference>
<keyword evidence="4" id="KW-0418">Kinase</keyword>
<dbReference type="InterPro" id="IPR011009">
    <property type="entry name" value="Kinase-like_dom_sf"/>
</dbReference>
<reference evidence="7" key="1">
    <citation type="submission" date="2021-02" db="EMBL/GenBank/DDBJ databases">
        <authorList>
            <person name="Nowell W R."/>
        </authorList>
    </citation>
    <scope>NUCLEOTIDE SEQUENCE</scope>
</reference>
<organism evidence="7 8">
    <name type="scientific">Rotaria magnacalcarata</name>
    <dbReference type="NCBI Taxonomy" id="392030"/>
    <lineage>
        <taxon>Eukaryota</taxon>
        <taxon>Metazoa</taxon>
        <taxon>Spiralia</taxon>
        <taxon>Gnathifera</taxon>
        <taxon>Rotifera</taxon>
        <taxon>Eurotatoria</taxon>
        <taxon>Bdelloidea</taxon>
        <taxon>Philodinida</taxon>
        <taxon>Philodinidae</taxon>
        <taxon>Rotaria</taxon>
    </lineage>
</organism>
<dbReference type="InterPro" id="IPR008271">
    <property type="entry name" value="Ser/Thr_kinase_AS"/>
</dbReference>